<evidence type="ECO:0000256" key="6">
    <source>
        <dbReference type="ARBA" id="ARBA00023004"/>
    </source>
</evidence>
<dbReference type="InterPro" id="IPR050954">
    <property type="entry name" value="ET_IronSulfur_Cluster-Binding"/>
</dbReference>
<dbReference type="Proteomes" id="UP000622448">
    <property type="component" value="Unassembled WGS sequence"/>
</dbReference>
<comment type="caution">
    <text evidence="9">The sequence shown here is derived from an EMBL/GenBank/DDBJ whole genome shotgun (WGS) entry which is preliminary data.</text>
</comment>
<evidence type="ECO:0000256" key="1">
    <source>
        <dbReference type="ARBA" id="ARBA00022448"/>
    </source>
</evidence>
<evidence type="ECO:0000313" key="10">
    <source>
        <dbReference type="Proteomes" id="UP000622448"/>
    </source>
</evidence>
<keyword evidence="3" id="KW-0479">Metal-binding</keyword>
<feature type="domain" description="4Fe-4S ferredoxin-type" evidence="8">
    <location>
        <begin position="89"/>
        <end position="118"/>
    </location>
</feature>
<feature type="domain" description="4Fe-4S ferredoxin-type" evidence="8">
    <location>
        <begin position="11"/>
        <end position="41"/>
    </location>
</feature>
<evidence type="ECO:0000256" key="4">
    <source>
        <dbReference type="ARBA" id="ARBA00022737"/>
    </source>
</evidence>
<keyword evidence="1" id="KW-0813">Transport</keyword>
<gene>
    <name evidence="9" type="ORF">H8S61_11690</name>
</gene>
<evidence type="ECO:0000313" key="9">
    <source>
        <dbReference type="EMBL" id="MBC5584843.1"/>
    </source>
</evidence>
<reference evidence="9 10" key="1">
    <citation type="submission" date="2020-08" db="EMBL/GenBank/DDBJ databases">
        <title>Genome public.</title>
        <authorList>
            <person name="Liu C."/>
            <person name="Sun Q."/>
        </authorList>
    </citation>
    <scope>NUCLEOTIDE SEQUENCE [LARGE SCALE GENOMIC DNA]</scope>
    <source>
        <strain evidence="9 10">NSJ-70</strain>
    </source>
</reference>
<dbReference type="RefSeq" id="WP_186939110.1">
    <property type="nucleotide sequence ID" value="NZ_JACOOA010000005.1"/>
</dbReference>
<dbReference type="PROSITE" id="PS51379">
    <property type="entry name" value="4FE4S_FER_2"/>
    <property type="match status" value="2"/>
</dbReference>
<dbReference type="InterPro" id="IPR017900">
    <property type="entry name" value="4Fe4S_Fe_S_CS"/>
</dbReference>
<dbReference type="PANTHER" id="PTHR43177:SF5">
    <property type="entry name" value="ANAEROBIC DIMETHYL SULFOXIDE REDUCTASE CHAIN B-RELATED"/>
    <property type="match status" value="1"/>
</dbReference>
<evidence type="ECO:0000259" key="8">
    <source>
        <dbReference type="PROSITE" id="PS51379"/>
    </source>
</evidence>
<name>A0ABR7BTC3_9ACTN</name>
<organism evidence="9 10">
    <name type="scientific">Eggerthella hominis</name>
    <dbReference type="NCBI Taxonomy" id="2763043"/>
    <lineage>
        <taxon>Bacteria</taxon>
        <taxon>Bacillati</taxon>
        <taxon>Actinomycetota</taxon>
        <taxon>Coriobacteriia</taxon>
        <taxon>Eggerthellales</taxon>
        <taxon>Eggerthellaceae</taxon>
        <taxon>Eggerthella</taxon>
    </lineage>
</organism>
<accession>A0ABR7BTC3</accession>
<keyword evidence="6" id="KW-0408">Iron</keyword>
<evidence type="ECO:0000256" key="3">
    <source>
        <dbReference type="ARBA" id="ARBA00022723"/>
    </source>
</evidence>
<dbReference type="EMBL" id="JACOOA010000005">
    <property type="protein sequence ID" value="MBC5584843.1"/>
    <property type="molecule type" value="Genomic_DNA"/>
</dbReference>
<dbReference type="InterPro" id="IPR017896">
    <property type="entry name" value="4Fe4S_Fe-S-bd"/>
</dbReference>
<protein>
    <submittedName>
        <fullName evidence="9">4Fe-4S dicluster domain-containing protein</fullName>
    </submittedName>
</protein>
<dbReference type="Gene3D" id="3.30.70.20">
    <property type="match status" value="2"/>
</dbReference>
<dbReference type="CDD" id="cd16371">
    <property type="entry name" value="DMSOR_beta_like"/>
    <property type="match status" value="1"/>
</dbReference>
<dbReference type="PANTHER" id="PTHR43177">
    <property type="entry name" value="PROTEIN NRFC"/>
    <property type="match status" value="1"/>
</dbReference>
<dbReference type="PROSITE" id="PS00198">
    <property type="entry name" value="4FE4S_FER_1"/>
    <property type="match status" value="1"/>
</dbReference>
<keyword evidence="5" id="KW-0249">Electron transport</keyword>
<keyword evidence="7" id="KW-0411">Iron-sulfur</keyword>
<sequence length="199" mass="21558">MTRDGIEVVRKGFYFNQRNCIGCKTCQIACKDKNDLDIGVVFRHVNDYEVGTYPDATGYHYAATCNHCIDPACVAVCPNAATYIDKKDGTVQHDDEKCIGCEYCVKACPYGVPQYIASLQKAHKCDACILLRASGEHPACVASCPMRALSFGPIEELRALHPEAVDEIVVLPDASQTNPSVAIDPKPAALVPGPIQVVL</sequence>
<dbReference type="Pfam" id="PF13247">
    <property type="entry name" value="Fer4_11"/>
    <property type="match status" value="1"/>
</dbReference>
<keyword evidence="4" id="KW-0677">Repeat</keyword>
<dbReference type="SUPFAM" id="SSF54862">
    <property type="entry name" value="4Fe-4S ferredoxins"/>
    <property type="match status" value="1"/>
</dbReference>
<proteinExistence type="predicted"/>
<dbReference type="Pfam" id="PF12800">
    <property type="entry name" value="Fer4_4"/>
    <property type="match status" value="1"/>
</dbReference>
<evidence type="ECO:0000256" key="7">
    <source>
        <dbReference type="ARBA" id="ARBA00023014"/>
    </source>
</evidence>
<evidence type="ECO:0000256" key="5">
    <source>
        <dbReference type="ARBA" id="ARBA00022982"/>
    </source>
</evidence>
<keyword evidence="2" id="KW-0004">4Fe-4S</keyword>
<evidence type="ECO:0000256" key="2">
    <source>
        <dbReference type="ARBA" id="ARBA00022485"/>
    </source>
</evidence>
<keyword evidence="10" id="KW-1185">Reference proteome</keyword>